<dbReference type="OMA" id="DSLNCMY"/>
<reference evidence="10 11" key="1">
    <citation type="journal article" date="2011" name="J. Gen. Appl. Microbiol.">
        <title>Draft genome sequencing of the enigmatic yeast Saitoella complicata.</title>
        <authorList>
            <person name="Nishida H."/>
            <person name="Hamamoto M."/>
            <person name="Sugiyama J."/>
        </authorList>
    </citation>
    <scope>NUCLEOTIDE SEQUENCE [LARGE SCALE GENOMIC DNA]</scope>
    <source>
        <strain evidence="10 11">NRRL Y-17804</strain>
    </source>
</reference>
<reference evidence="10 11" key="2">
    <citation type="journal article" date="2014" name="J. Gen. Appl. Microbiol.">
        <title>The early diverging ascomycetous budding yeast Saitoella complicata has three histone deacetylases belonging to the Clr6, Hos2, and Rpd3 lineages.</title>
        <authorList>
            <person name="Nishida H."/>
            <person name="Matsumoto T."/>
            <person name="Kondo S."/>
            <person name="Hamamoto M."/>
            <person name="Yoshikawa H."/>
        </authorList>
    </citation>
    <scope>NUCLEOTIDE SEQUENCE [LARGE SCALE GENOMIC DNA]</scope>
    <source>
        <strain evidence="10 11">NRRL Y-17804</strain>
    </source>
</reference>
<dbReference type="STRING" id="698492.A0A0E9N995"/>
<dbReference type="SUPFAM" id="SSF160059">
    <property type="entry name" value="PriA/YqbF domain"/>
    <property type="match status" value="1"/>
</dbReference>
<evidence type="ECO:0000256" key="2">
    <source>
        <dbReference type="ARBA" id="ARBA00010565"/>
    </source>
</evidence>
<feature type="domain" description="GINS subunit" evidence="8">
    <location>
        <begin position="76"/>
        <end position="178"/>
    </location>
</feature>
<dbReference type="InterPro" id="IPR036224">
    <property type="entry name" value="GINS_bundle-like_dom_sf"/>
</dbReference>
<dbReference type="RefSeq" id="XP_019024283.1">
    <property type="nucleotide sequence ID" value="XM_019169465.1"/>
</dbReference>
<proteinExistence type="inferred from homology"/>
<comment type="similarity">
    <text evidence="2 6">Belongs to the GINS2/PSF2 family.</text>
</comment>
<comment type="subcellular location">
    <subcellularLocation>
        <location evidence="1 6">Nucleus</location>
    </subcellularLocation>
</comment>
<accession>A0A0E9N995</accession>
<evidence type="ECO:0000256" key="3">
    <source>
        <dbReference type="ARBA" id="ARBA00015139"/>
    </source>
</evidence>
<reference evidence="10 11" key="3">
    <citation type="journal article" date="2015" name="Genome Announc.">
        <title>Draft Genome Sequence of the Archiascomycetous Yeast Saitoella complicata.</title>
        <authorList>
            <person name="Yamauchi K."/>
            <person name="Kondo S."/>
            <person name="Hamamoto M."/>
            <person name="Takahashi Y."/>
            <person name="Ogura Y."/>
            <person name="Hayashi T."/>
            <person name="Nishida H."/>
        </authorList>
    </citation>
    <scope>NUCLEOTIDE SEQUENCE [LARGE SCALE GENOMIC DNA]</scope>
    <source>
        <strain evidence="10 11">NRRL Y-17804</strain>
    </source>
</reference>
<dbReference type="OrthoDB" id="1938138at2759"/>
<dbReference type="EMBL" id="BACD03000003">
    <property type="protein sequence ID" value="GAO46301.1"/>
    <property type="molecule type" value="Genomic_DNA"/>
</dbReference>
<gene>
    <name evidence="10" type="ORF">G7K_0533-t1</name>
</gene>
<dbReference type="GO" id="GO:0000727">
    <property type="term" value="P:double-strand break repair via break-induced replication"/>
    <property type="evidence" value="ECO:0007669"/>
    <property type="project" value="TreeGrafter"/>
</dbReference>
<dbReference type="CDD" id="cd11712">
    <property type="entry name" value="GINS_A_psf2"/>
    <property type="match status" value="1"/>
</dbReference>
<keyword evidence="5 6" id="KW-0539">Nucleus</keyword>
<dbReference type="Proteomes" id="UP000033140">
    <property type="component" value="Unassembled WGS sequence"/>
</dbReference>
<dbReference type="Gene3D" id="1.20.58.1020">
    <property type="match status" value="1"/>
</dbReference>
<comment type="subunit">
    <text evidence="6">Component of the GINS complex.</text>
</comment>
<dbReference type="GO" id="GO:0006260">
    <property type="term" value="P:DNA replication"/>
    <property type="evidence" value="ECO:0007669"/>
    <property type="project" value="UniProtKB-KW"/>
</dbReference>
<dbReference type="InterPro" id="IPR021151">
    <property type="entry name" value="GINS_A"/>
</dbReference>
<dbReference type="Pfam" id="PF05916">
    <property type="entry name" value="Sld5"/>
    <property type="match status" value="1"/>
</dbReference>
<name>A0A0E9N995_SAICN</name>
<keyword evidence="11" id="KW-1185">Reference proteome</keyword>
<evidence type="ECO:0000256" key="4">
    <source>
        <dbReference type="ARBA" id="ARBA00022705"/>
    </source>
</evidence>
<dbReference type="Pfam" id="PF25005">
    <property type="entry name" value="PSF2_N"/>
    <property type="match status" value="1"/>
</dbReference>
<feature type="domain" description="DNA replication complex GINS protein PSF2 N-terminal" evidence="9">
    <location>
        <begin position="12"/>
        <end position="72"/>
    </location>
</feature>
<keyword evidence="4 6" id="KW-0235">DNA replication</keyword>
<evidence type="ECO:0000256" key="6">
    <source>
        <dbReference type="PIRNR" id="PIRNR028998"/>
    </source>
</evidence>
<dbReference type="PIRSF" id="PIRSF028998">
    <property type="entry name" value="GINS_Psf2_subgr"/>
    <property type="match status" value="1"/>
</dbReference>
<dbReference type="FunFam" id="1.20.58.1020:FF:000001">
    <property type="entry name" value="DNA replication complex GINS protein PSF2"/>
    <property type="match status" value="1"/>
</dbReference>
<dbReference type="GO" id="GO:0000811">
    <property type="term" value="C:GINS complex"/>
    <property type="evidence" value="ECO:0007669"/>
    <property type="project" value="TreeGrafter"/>
</dbReference>
<dbReference type="Gene3D" id="3.40.5.50">
    <property type="match status" value="1"/>
</dbReference>
<dbReference type="InterPro" id="IPR007257">
    <property type="entry name" value="GINS_Psf2"/>
</dbReference>
<evidence type="ECO:0000259" key="8">
    <source>
        <dbReference type="Pfam" id="PF05916"/>
    </source>
</evidence>
<dbReference type="InterPro" id="IPR056784">
    <property type="entry name" value="PSF2_N"/>
</dbReference>
<protein>
    <recommendedName>
        <fullName evidence="3 6">DNA replication complex GINS protein PSF2</fullName>
    </recommendedName>
</protein>
<evidence type="ECO:0000259" key="9">
    <source>
        <dbReference type="Pfam" id="PF25005"/>
    </source>
</evidence>
<evidence type="ECO:0000313" key="11">
    <source>
        <dbReference type="Proteomes" id="UP000033140"/>
    </source>
</evidence>
<feature type="compositionally biased region" description="Acidic residues" evidence="7">
    <location>
        <begin position="183"/>
        <end position="200"/>
    </location>
</feature>
<evidence type="ECO:0000313" key="10">
    <source>
        <dbReference type="EMBL" id="GAO46301.1"/>
    </source>
</evidence>
<evidence type="ECO:0000256" key="7">
    <source>
        <dbReference type="SAM" id="MobiDB-lite"/>
    </source>
</evidence>
<comment type="caution">
    <text evidence="10">The sequence shown here is derived from an EMBL/GenBank/DDBJ whole genome shotgun (WGS) entry which is preliminary data.</text>
</comment>
<dbReference type="AlphaFoldDB" id="A0A0E9N995"/>
<dbReference type="CDD" id="cd21694">
    <property type="entry name" value="GINS_B_Psf2"/>
    <property type="match status" value="1"/>
</dbReference>
<organism evidence="10 11">
    <name type="scientific">Saitoella complicata (strain BCRC 22490 / CBS 7301 / JCM 7358 / NBRC 10748 / NRRL Y-17804)</name>
    <dbReference type="NCBI Taxonomy" id="698492"/>
    <lineage>
        <taxon>Eukaryota</taxon>
        <taxon>Fungi</taxon>
        <taxon>Dikarya</taxon>
        <taxon>Ascomycota</taxon>
        <taxon>Taphrinomycotina</taxon>
        <taxon>Taphrinomycotina incertae sedis</taxon>
        <taxon>Saitoella</taxon>
    </lineage>
</organism>
<dbReference type="SUPFAM" id="SSF158573">
    <property type="entry name" value="GINS helical bundle-like"/>
    <property type="match status" value="1"/>
</dbReference>
<feature type="region of interest" description="Disordered" evidence="7">
    <location>
        <begin position="179"/>
        <end position="200"/>
    </location>
</feature>
<evidence type="ECO:0000256" key="5">
    <source>
        <dbReference type="ARBA" id="ARBA00023242"/>
    </source>
</evidence>
<dbReference type="PANTHER" id="PTHR12772:SF0">
    <property type="entry name" value="DNA REPLICATION COMPLEX GINS PROTEIN PSF2"/>
    <property type="match status" value="1"/>
</dbReference>
<sequence>MSLPPSLQSTLTPAEISFIAEQTSTIQIIPRARLSPLELISTTTPDLRPPQRAKVPLWLGLLLKKQRRASLVCPAWLSVERLEVLLEKEVVAESPFSELPFRWLEIAQAILDVASDDLQQPDRIRRLIQDLREARQGKAREGLTALNESSLQMDNLGLMEINEIRPFFAKAMDQIRRIAAGRDDEEDEEEEDEGDMDIDA</sequence>
<dbReference type="PANTHER" id="PTHR12772">
    <property type="entry name" value="DNA REPLICATION COMPLEX GINS PROTEIN PSF2"/>
    <property type="match status" value="1"/>
</dbReference>
<evidence type="ECO:0000256" key="1">
    <source>
        <dbReference type="ARBA" id="ARBA00004123"/>
    </source>
</evidence>